<evidence type="ECO:0000256" key="1">
    <source>
        <dbReference type="ARBA" id="ARBA00022723"/>
    </source>
</evidence>
<gene>
    <name evidence="2" type="ORF">UT30_C0025G0003</name>
</gene>
<organism evidence="2 3">
    <name type="scientific">Candidatus Uhrbacteria bacterium GW2011_GWF2_39_13</name>
    <dbReference type="NCBI Taxonomy" id="1618995"/>
    <lineage>
        <taxon>Bacteria</taxon>
        <taxon>Candidatus Uhriibacteriota</taxon>
    </lineage>
</organism>
<sequence>MTENLEFSARRAFLDYLKVLTDEKVFLVYDNSTEKIARAFNSAASNLKLNLSMRKIEINGGNGQDPDAETCRLMSLHDVIIAPTFFSLTHCAAVKKARKTGARVATLPGITEDVFVRGLKSSPEELDRAGEAWMKKLAGNHSIRVCSAKGTDISFTVGKALPGNDNGCIFEKGSCQNLPSGEVYMPPDPDSGDGVLVIDGSIATQEMSDGFEPVTIKLRGGSAYSFEGKRAEDLKKKLQTFGSKAFVLAEFGIGTNSGVKLSGNLLEDEKVKGTVHFAFGNNTGFGGINEVPVHIDCIVTAPDIFVDGVCCMRKGEWLI</sequence>
<evidence type="ECO:0000313" key="3">
    <source>
        <dbReference type="Proteomes" id="UP000033935"/>
    </source>
</evidence>
<dbReference type="PANTHER" id="PTHR34448:SF1">
    <property type="entry name" value="BLL6088 PROTEIN"/>
    <property type="match status" value="1"/>
</dbReference>
<dbReference type="AlphaFoldDB" id="A0A0G0MT57"/>
<dbReference type="Proteomes" id="UP000033935">
    <property type="component" value="Unassembled WGS sequence"/>
</dbReference>
<dbReference type="InterPro" id="IPR058739">
    <property type="entry name" value="NicX"/>
</dbReference>
<dbReference type="EMBL" id="LBWG01000025">
    <property type="protein sequence ID" value="KKR03591.1"/>
    <property type="molecule type" value="Genomic_DNA"/>
</dbReference>
<keyword evidence="1" id="KW-0479">Metal-binding</keyword>
<comment type="caution">
    <text evidence="2">The sequence shown here is derived from an EMBL/GenBank/DDBJ whole genome shotgun (WGS) entry which is preliminary data.</text>
</comment>
<evidence type="ECO:0008006" key="4">
    <source>
        <dbReference type="Google" id="ProtNLM"/>
    </source>
</evidence>
<dbReference type="GO" id="GO:0006508">
    <property type="term" value="P:proteolysis"/>
    <property type="evidence" value="ECO:0007669"/>
    <property type="project" value="InterPro"/>
</dbReference>
<dbReference type="SUPFAM" id="SSF144052">
    <property type="entry name" value="Thermophilic metalloprotease-like"/>
    <property type="match status" value="1"/>
</dbReference>
<reference evidence="2 3" key="1">
    <citation type="journal article" date="2015" name="Nature">
        <title>rRNA introns, odd ribosomes, and small enigmatic genomes across a large radiation of phyla.</title>
        <authorList>
            <person name="Brown C.T."/>
            <person name="Hug L.A."/>
            <person name="Thomas B.C."/>
            <person name="Sharon I."/>
            <person name="Castelle C.J."/>
            <person name="Singh A."/>
            <person name="Wilkins M.J."/>
            <person name="Williams K.H."/>
            <person name="Banfield J.F."/>
        </authorList>
    </citation>
    <scope>NUCLEOTIDE SEQUENCE [LARGE SCALE GENOMIC DNA]</scope>
</reference>
<dbReference type="InterPro" id="IPR052170">
    <property type="entry name" value="M29_Exopeptidase"/>
</dbReference>
<proteinExistence type="predicted"/>
<dbReference type="GO" id="GO:0046872">
    <property type="term" value="F:metal ion binding"/>
    <property type="evidence" value="ECO:0007669"/>
    <property type="project" value="UniProtKB-KW"/>
</dbReference>
<evidence type="ECO:0000313" key="2">
    <source>
        <dbReference type="EMBL" id="KKR03591.1"/>
    </source>
</evidence>
<dbReference type="PANTHER" id="PTHR34448">
    <property type="entry name" value="AMINOPEPTIDASE"/>
    <property type="match status" value="1"/>
</dbReference>
<dbReference type="GO" id="GO:0004177">
    <property type="term" value="F:aminopeptidase activity"/>
    <property type="evidence" value="ECO:0007669"/>
    <property type="project" value="InterPro"/>
</dbReference>
<name>A0A0G0MT57_9BACT</name>
<dbReference type="Pfam" id="PF26233">
    <property type="entry name" value="NicX"/>
    <property type="match status" value="1"/>
</dbReference>
<protein>
    <recommendedName>
        <fullName evidence="4">Leucyl aminopeptidase (Aminopeptidase T)</fullName>
    </recommendedName>
</protein>
<accession>A0A0G0MT57</accession>